<keyword evidence="7" id="KW-1185">Reference proteome</keyword>
<dbReference type="Gene3D" id="2.60.120.200">
    <property type="match status" value="1"/>
</dbReference>
<dbReference type="SUPFAM" id="SSF49899">
    <property type="entry name" value="Concanavalin A-like lectins/glucanases"/>
    <property type="match status" value="1"/>
</dbReference>
<dbReference type="SMART" id="SM00560">
    <property type="entry name" value="LamGL"/>
    <property type="match status" value="1"/>
</dbReference>
<evidence type="ECO:0000256" key="3">
    <source>
        <dbReference type="SAM" id="MobiDB-lite"/>
    </source>
</evidence>
<dbReference type="RefSeq" id="WP_345466294.1">
    <property type="nucleotide sequence ID" value="NZ_BAABHF010000023.1"/>
</dbReference>
<feature type="region of interest" description="Disordered" evidence="3">
    <location>
        <begin position="96"/>
        <end position="144"/>
    </location>
</feature>
<dbReference type="InterPro" id="IPR013320">
    <property type="entry name" value="ConA-like_dom_sf"/>
</dbReference>
<evidence type="ECO:0000256" key="4">
    <source>
        <dbReference type="SAM" id="Phobius"/>
    </source>
</evidence>
<gene>
    <name evidence="6" type="ORF">GCM10023191_042430</name>
</gene>
<dbReference type="InterPro" id="IPR006558">
    <property type="entry name" value="LamG-like"/>
</dbReference>
<organism evidence="6 7">
    <name type="scientific">Actinoallomurus oryzae</name>
    <dbReference type="NCBI Taxonomy" id="502180"/>
    <lineage>
        <taxon>Bacteria</taxon>
        <taxon>Bacillati</taxon>
        <taxon>Actinomycetota</taxon>
        <taxon>Actinomycetes</taxon>
        <taxon>Streptosporangiales</taxon>
        <taxon>Thermomonosporaceae</taxon>
        <taxon>Actinoallomurus</taxon>
    </lineage>
</organism>
<proteinExistence type="predicted"/>
<accession>A0ABP8Q8H1</accession>
<dbReference type="Pfam" id="PF13385">
    <property type="entry name" value="Laminin_G_3"/>
    <property type="match status" value="1"/>
</dbReference>
<sequence length="437" mass="45776">MPVTRSAPRPDDVNTPAEFLRLLRRLLEWSGLTLDDLEERARVRGTLSPGEALIDPSVLNVLPSAKTLGTFLEACGYVPEVRSEWLRARDRIASGASAVPGGSAVSGGSPGHRSAADSATPPEPAPAVASRPAGYKPRHRKPRRPAPVVAALLVTSVITVVVASPLWSSHGRPASREHAAKAPTTAPPHRGTPRTETPAPGPTVQESEPAVSSFEAPPADGAPSSDPAARWDFDEATGQTVADSSGHRFAVTLHGRTTLTKAPGGSALTVDGAGHATTAGPVIRTDRAFTVTAWVRLDSAAKWGTVISQHDGRYDAFLLDFDEDAGRWAFMTPDGTTGRPVTAVRSIAPPRVGSWTHLAAVSDGGGQLRLYVDGRLEGTAGGPRVRRASGPMDVGQASYEGQATDALHGAVDEVSVFDRALSGEEIQKAVRTSRDQG</sequence>
<protein>
    <recommendedName>
        <fullName evidence="5">LamG-like jellyroll fold domain-containing protein</fullName>
    </recommendedName>
</protein>
<keyword evidence="1" id="KW-0732">Signal</keyword>
<reference evidence="7" key="1">
    <citation type="journal article" date="2019" name="Int. J. Syst. Evol. Microbiol.">
        <title>The Global Catalogue of Microorganisms (GCM) 10K type strain sequencing project: providing services to taxonomists for standard genome sequencing and annotation.</title>
        <authorList>
            <consortium name="The Broad Institute Genomics Platform"/>
            <consortium name="The Broad Institute Genome Sequencing Center for Infectious Disease"/>
            <person name="Wu L."/>
            <person name="Ma J."/>
        </authorList>
    </citation>
    <scope>NUCLEOTIDE SEQUENCE [LARGE SCALE GENOMIC DNA]</scope>
    <source>
        <strain evidence="7">JCM 17933</strain>
    </source>
</reference>
<evidence type="ECO:0000313" key="7">
    <source>
        <dbReference type="Proteomes" id="UP001500503"/>
    </source>
</evidence>
<evidence type="ECO:0000313" key="6">
    <source>
        <dbReference type="EMBL" id="GAA4498007.1"/>
    </source>
</evidence>
<name>A0ABP8Q8H1_9ACTN</name>
<dbReference type="Proteomes" id="UP001500503">
    <property type="component" value="Unassembled WGS sequence"/>
</dbReference>
<feature type="domain" description="LamG-like jellyroll fold" evidence="5">
    <location>
        <begin position="287"/>
        <end position="424"/>
    </location>
</feature>
<evidence type="ECO:0000256" key="2">
    <source>
        <dbReference type="ARBA" id="ARBA00023157"/>
    </source>
</evidence>
<comment type="caution">
    <text evidence="6">The sequence shown here is derived from an EMBL/GenBank/DDBJ whole genome shotgun (WGS) entry which is preliminary data.</text>
</comment>
<keyword evidence="4" id="KW-1133">Transmembrane helix</keyword>
<keyword evidence="4" id="KW-0472">Membrane</keyword>
<feature type="transmembrane region" description="Helical" evidence="4">
    <location>
        <begin position="146"/>
        <end position="167"/>
    </location>
</feature>
<keyword evidence="2" id="KW-1015">Disulfide bond</keyword>
<evidence type="ECO:0000259" key="5">
    <source>
        <dbReference type="SMART" id="SM00560"/>
    </source>
</evidence>
<feature type="compositionally biased region" description="Low complexity" evidence="3">
    <location>
        <begin position="216"/>
        <end position="228"/>
    </location>
</feature>
<feature type="region of interest" description="Disordered" evidence="3">
    <location>
        <begin position="168"/>
        <end position="230"/>
    </location>
</feature>
<dbReference type="EMBL" id="BAABHF010000023">
    <property type="protein sequence ID" value="GAA4498007.1"/>
    <property type="molecule type" value="Genomic_DNA"/>
</dbReference>
<evidence type="ECO:0000256" key="1">
    <source>
        <dbReference type="ARBA" id="ARBA00022729"/>
    </source>
</evidence>
<keyword evidence="4" id="KW-0812">Transmembrane</keyword>